<evidence type="ECO:0000256" key="5">
    <source>
        <dbReference type="ARBA" id="ARBA00023163"/>
    </source>
</evidence>
<evidence type="ECO:0000256" key="4">
    <source>
        <dbReference type="ARBA" id="ARBA00023125"/>
    </source>
</evidence>
<protein>
    <recommendedName>
        <fullName evidence="9">Xylanolytic transcriptional activator regulatory domain-containing protein</fullName>
    </recommendedName>
</protein>
<dbReference type="InterPro" id="IPR007219">
    <property type="entry name" value="XnlR_reg_dom"/>
</dbReference>
<feature type="region of interest" description="Disordered" evidence="8">
    <location>
        <begin position="492"/>
        <end position="536"/>
    </location>
</feature>
<organism evidence="10 11">
    <name type="scientific">Neofusicoccum ribis</name>
    <dbReference type="NCBI Taxonomy" id="45134"/>
    <lineage>
        <taxon>Eukaryota</taxon>
        <taxon>Fungi</taxon>
        <taxon>Dikarya</taxon>
        <taxon>Ascomycota</taxon>
        <taxon>Pezizomycotina</taxon>
        <taxon>Dothideomycetes</taxon>
        <taxon>Dothideomycetes incertae sedis</taxon>
        <taxon>Botryosphaeriales</taxon>
        <taxon>Botryosphaeriaceae</taxon>
        <taxon>Neofusicoccum</taxon>
    </lineage>
</organism>
<dbReference type="Proteomes" id="UP001521116">
    <property type="component" value="Unassembled WGS sequence"/>
</dbReference>
<accession>A0ABR3SX41</accession>
<dbReference type="InterPro" id="IPR051615">
    <property type="entry name" value="Transcr_Regulatory_Elem"/>
</dbReference>
<evidence type="ECO:0000256" key="3">
    <source>
        <dbReference type="ARBA" id="ARBA00023015"/>
    </source>
</evidence>
<dbReference type="CDD" id="cd12148">
    <property type="entry name" value="fungal_TF_MHR"/>
    <property type="match status" value="1"/>
</dbReference>
<keyword evidence="7" id="KW-0175">Coiled coil</keyword>
<evidence type="ECO:0000256" key="1">
    <source>
        <dbReference type="ARBA" id="ARBA00022723"/>
    </source>
</evidence>
<name>A0ABR3SX41_9PEZI</name>
<dbReference type="Pfam" id="PF04082">
    <property type="entry name" value="Fungal_trans"/>
    <property type="match status" value="1"/>
</dbReference>
<keyword evidence="6" id="KW-0539">Nucleus</keyword>
<keyword evidence="2" id="KW-0862">Zinc</keyword>
<keyword evidence="11" id="KW-1185">Reference proteome</keyword>
<sequence length="642" mass="71382">MTDEQRRLTFLRENVEHLEREKSELESLLVTLQRASEDDVADVMRILRMGSDLQDIARQAHADTNVPQTLRSPPQVEQYQSLIRMIASAQPVELDEIVRRLRAGEDPTSILESANADTLLRTLSRDHESTPGMKTEFPGRDQFGIVKGAGSSGSQYLQRLPGSLSQPAIHWTSVTNDHDWIEHLLSLYFSWQHQFFQNFPEQLFRADMASGRTEYCSRLLVNVLCAAGCLFSSSRRTRRDCDDPGPAGLDFFEEAVKLLNEEQGSALTTTAALSILCHIESSFNRPSSQWLYSGRSSRMALDMNLHLHSNRPPKDQQSAEAIMDVNARAHVFWGSFITDHMYYHTAVLLLFRPFLKARFTESDLSPREVCRQSANTISNLFAQHLKLYSLDGIFTFQLHCLLTACTIHIIKLPSISATTHLAAACNSFQDLVKKNDWATSSLNIIKSFVQKWNIVLPLDVEAALYRGHEAPTSATADGIATTTTSRAISLDLDGINNPTNHSSTTLVDGDSIPNSATSSRPEKREAYPPAGPQALPKRQRLAAPHVNDTIANTLTKDGGFNTAPITTQQQQPIMKYIFAPFPNQPAPLLSPIHTSTSHNGSGDEEANGDAWDEELRKVSQGLDGLNFVGDDGFDPFMGYQGD</sequence>
<evidence type="ECO:0000256" key="2">
    <source>
        <dbReference type="ARBA" id="ARBA00022833"/>
    </source>
</evidence>
<comment type="caution">
    <text evidence="10">The sequence shown here is derived from an EMBL/GenBank/DDBJ whole genome shotgun (WGS) entry which is preliminary data.</text>
</comment>
<keyword evidence="4" id="KW-0238">DNA-binding</keyword>
<evidence type="ECO:0000259" key="9">
    <source>
        <dbReference type="Pfam" id="PF04082"/>
    </source>
</evidence>
<dbReference type="EMBL" id="JAJVDC020000036">
    <property type="protein sequence ID" value="KAL1631913.1"/>
    <property type="molecule type" value="Genomic_DNA"/>
</dbReference>
<proteinExistence type="predicted"/>
<evidence type="ECO:0000256" key="8">
    <source>
        <dbReference type="SAM" id="MobiDB-lite"/>
    </source>
</evidence>
<evidence type="ECO:0000313" key="11">
    <source>
        <dbReference type="Proteomes" id="UP001521116"/>
    </source>
</evidence>
<dbReference type="PANTHER" id="PTHR31313">
    <property type="entry name" value="TY1 ENHANCER ACTIVATOR"/>
    <property type="match status" value="1"/>
</dbReference>
<reference evidence="10 11" key="1">
    <citation type="submission" date="2024-02" db="EMBL/GenBank/DDBJ databases">
        <title>De novo assembly and annotation of 12 fungi associated with fruit tree decline syndrome in Ontario, Canada.</title>
        <authorList>
            <person name="Sulman M."/>
            <person name="Ellouze W."/>
            <person name="Ilyukhin E."/>
        </authorList>
    </citation>
    <scope>NUCLEOTIDE SEQUENCE [LARGE SCALE GENOMIC DNA]</scope>
    <source>
        <strain evidence="10 11">M1-105</strain>
    </source>
</reference>
<keyword evidence="5" id="KW-0804">Transcription</keyword>
<gene>
    <name evidence="10" type="ORF">SLS56_004118</name>
</gene>
<feature type="coiled-coil region" evidence="7">
    <location>
        <begin position="1"/>
        <end position="38"/>
    </location>
</feature>
<evidence type="ECO:0000256" key="6">
    <source>
        <dbReference type="ARBA" id="ARBA00023242"/>
    </source>
</evidence>
<feature type="domain" description="Xylanolytic transcriptional activator regulatory" evidence="9">
    <location>
        <begin position="185"/>
        <end position="342"/>
    </location>
</feature>
<dbReference type="PANTHER" id="PTHR31313:SF4">
    <property type="entry name" value="CONIDIAL DEVELOPMENT PROTEIN FLUFFY"/>
    <property type="match status" value="1"/>
</dbReference>
<keyword evidence="3" id="KW-0805">Transcription regulation</keyword>
<evidence type="ECO:0000256" key="7">
    <source>
        <dbReference type="SAM" id="Coils"/>
    </source>
</evidence>
<keyword evidence="1" id="KW-0479">Metal-binding</keyword>
<feature type="compositionally biased region" description="Polar residues" evidence="8">
    <location>
        <begin position="496"/>
        <end position="519"/>
    </location>
</feature>
<evidence type="ECO:0000313" key="10">
    <source>
        <dbReference type="EMBL" id="KAL1631913.1"/>
    </source>
</evidence>